<gene>
    <name evidence="1" type="ORF">Poly59_26290</name>
</gene>
<accession>A0A5C6F545</accession>
<dbReference type="AlphaFoldDB" id="A0A5C6F545"/>
<evidence type="ECO:0000313" key="1">
    <source>
        <dbReference type="EMBL" id="TWU56325.1"/>
    </source>
</evidence>
<reference evidence="1 2" key="1">
    <citation type="submission" date="2019-02" db="EMBL/GenBank/DDBJ databases">
        <title>Deep-cultivation of Planctomycetes and their phenomic and genomic characterization uncovers novel biology.</title>
        <authorList>
            <person name="Wiegand S."/>
            <person name="Jogler M."/>
            <person name="Boedeker C."/>
            <person name="Pinto D."/>
            <person name="Vollmers J."/>
            <person name="Rivas-Marin E."/>
            <person name="Kohn T."/>
            <person name="Peeters S.H."/>
            <person name="Heuer A."/>
            <person name="Rast P."/>
            <person name="Oberbeckmann S."/>
            <person name="Bunk B."/>
            <person name="Jeske O."/>
            <person name="Meyerdierks A."/>
            <person name="Storesund J.E."/>
            <person name="Kallscheuer N."/>
            <person name="Luecker S."/>
            <person name="Lage O.M."/>
            <person name="Pohl T."/>
            <person name="Merkel B.J."/>
            <person name="Hornburger P."/>
            <person name="Mueller R.-W."/>
            <person name="Bruemmer F."/>
            <person name="Labrenz M."/>
            <person name="Spormann A.M."/>
            <person name="Op Den Camp H."/>
            <person name="Overmann J."/>
            <person name="Amann R."/>
            <person name="Jetten M.S.M."/>
            <person name="Mascher T."/>
            <person name="Medema M.H."/>
            <person name="Devos D.P."/>
            <person name="Kaster A.-K."/>
            <person name="Ovreas L."/>
            <person name="Rohde M."/>
            <person name="Galperin M.Y."/>
            <person name="Jogler C."/>
        </authorList>
    </citation>
    <scope>NUCLEOTIDE SEQUENCE [LARGE SCALE GENOMIC DNA]</scope>
    <source>
        <strain evidence="1 2">Poly59</strain>
    </source>
</reference>
<evidence type="ECO:0000313" key="2">
    <source>
        <dbReference type="Proteomes" id="UP000317977"/>
    </source>
</evidence>
<keyword evidence="2" id="KW-1185">Reference proteome</keyword>
<dbReference type="EMBL" id="SJPX01000002">
    <property type="protein sequence ID" value="TWU56325.1"/>
    <property type="molecule type" value="Genomic_DNA"/>
</dbReference>
<name>A0A5C6F545_9BACT</name>
<comment type="caution">
    <text evidence="1">The sequence shown here is derived from an EMBL/GenBank/DDBJ whole genome shotgun (WGS) entry which is preliminary data.</text>
</comment>
<sequence length="85" mass="9408">MPGKTSRSTNLDDATVAYTARKMNAVDRSKNPQSQKPFAWSITWVNRSFTSHGFGTPLLRNTSFKDLICEGDAYSDCVTATQPSM</sequence>
<dbReference type="Proteomes" id="UP000317977">
    <property type="component" value="Unassembled WGS sequence"/>
</dbReference>
<protein>
    <submittedName>
        <fullName evidence="1">Uncharacterized protein</fullName>
    </submittedName>
</protein>
<proteinExistence type="predicted"/>
<organism evidence="1 2">
    <name type="scientific">Rubripirellula reticaptiva</name>
    <dbReference type="NCBI Taxonomy" id="2528013"/>
    <lineage>
        <taxon>Bacteria</taxon>
        <taxon>Pseudomonadati</taxon>
        <taxon>Planctomycetota</taxon>
        <taxon>Planctomycetia</taxon>
        <taxon>Pirellulales</taxon>
        <taxon>Pirellulaceae</taxon>
        <taxon>Rubripirellula</taxon>
    </lineage>
</organism>